<dbReference type="EMBL" id="HBEL01024894">
    <property type="protein sequence ID" value="CAD8415457.1"/>
    <property type="molecule type" value="Transcribed_RNA"/>
</dbReference>
<proteinExistence type="predicted"/>
<name>A0A7S0GEG5_9STRA</name>
<sequence length="137" mass="15325">MPRGGLCGLITKPPKIILLGILLMPNYQTEENHPTPNNCRLILSGQRQRFIDIGIDIDSLLQPHHSPRTQLWRAETLCPPPPIVDRLVPALARADLPIVLFPTVITLRQRSSARELAIRVVYAYPPISLVEFPGRIG</sequence>
<gene>
    <name evidence="1" type="ORF">PINE0816_LOCUS11592</name>
</gene>
<dbReference type="AlphaFoldDB" id="A0A7S0GEG5"/>
<accession>A0A7S0GEG5</accession>
<protein>
    <submittedName>
        <fullName evidence="1">Uncharacterized protein</fullName>
    </submittedName>
</protein>
<evidence type="ECO:0000313" key="1">
    <source>
        <dbReference type="EMBL" id="CAD8415457.1"/>
    </source>
</evidence>
<organism evidence="1">
    <name type="scientific">Proboscia inermis</name>
    <dbReference type="NCBI Taxonomy" id="420281"/>
    <lineage>
        <taxon>Eukaryota</taxon>
        <taxon>Sar</taxon>
        <taxon>Stramenopiles</taxon>
        <taxon>Ochrophyta</taxon>
        <taxon>Bacillariophyta</taxon>
        <taxon>Coscinodiscophyceae</taxon>
        <taxon>Rhizosoleniophycidae</taxon>
        <taxon>Rhizosoleniales</taxon>
        <taxon>Rhizosoleniaceae</taxon>
        <taxon>Proboscia</taxon>
    </lineage>
</organism>
<reference evidence="1" key="1">
    <citation type="submission" date="2021-01" db="EMBL/GenBank/DDBJ databases">
        <authorList>
            <person name="Corre E."/>
            <person name="Pelletier E."/>
            <person name="Niang G."/>
            <person name="Scheremetjew M."/>
            <person name="Finn R."/>
            <person name="Kale V."/>
            <person name="Holt S."/>
            <person name="Cochrane G."/>
            <person name="Meng A."/>
            <person name="Brown T."/>
            <person name="Cohen L."/>
        </authorList>
    </citation>
    <scope>NUCLEOTIDE SEQUENCE</scope>
    <source>
        <strain evidence="1">CCAP1064/1</strain>
    </source>
</reference>